<accession>A0ABS4YRR4</accession>
<proteinExistence type="predicted"/>
<comment type="caution">
    <text evidence="1">The sequence shown here is derived from an EMBL/GenBank/DDBJ whole genome shotgun (WGS) entry which is preliminary data.</text>
</comment>
<dbReference type="EMBL" id="JAGIOI010000001">
    <property type="protein sequence ID" value="MBP2411475.1"/>
    <property type="molecule type" value="Genomic_DNA"/>
</dbReference>
<protein>
    <recommendedName>
        <fullName evidence="3">DUF2752 domain-containing protein</fullName>
    </recommendedName>
</protein>
<dbReference type="Proteomes" id="UP000711614">
    <property type="component" value="Unassembled WGS sequence"/>
</dbReference>
<sequence length="39" mass="4181">MLICAGCGFMRGIACVLDLQEFDKTAGHSRRSLTAFGFG</sequence>
<gene>
    <name evidence="1" type="ORF">JOF48_000274</name>
</gene>
<reference evidence="1 2" key="1">
    <citation type="submission" date="2021-03" db="EMBL/GenBank/DDBJ databases">
        <title>Sequencing the genomes of 1000 actinobacteria strains.</title>
        <authorList>
            <person name="Klenk H.-P."/>
        </authorList>
    </citation>
    <scope>NUCLEOTIDE SEQUENCE [LARGE SCALE GENOMIC DNA]</scope>
    <source>
        <strain evidence="1 2">DSM 16005</strain>
    </source>
</reference>
<organism evidence="1 2">
    <name type="scientific">Arthrobacter stackebrandtii</name>
    <dbReference type="NCBI Taxonomy" id="272161"/>
    <lineage>
        <taxon>Bacteria</taxon>
        <taxon>Bacillati</taxon>
        <taxon>Actinomycetota</taxon>
        <taxon>Actinomycetes</taxon>
        <taxon>Micrococcales</taxon>
        <taxon>Micrococcaceae</taxon>
        <taxon>Arthrobacter</taxon>
    </lineage>
</organism>
<name>A0ABS4YRR4_9MICC</name>
<evidence type="ECO:0000313" key="2">
    <source>
        <dbReference type="Proteomes" id="UP000711614"/>
    </source>
</evidence>
<evidence type="ECO:0000313" key="1">
    <source>
        <dbReference type="EMBL" id="MBP2411475.1"/>
    </source>
</evidence>
<evidence type="ECO:0008006" key="3">
    <source>
        <dbReference type="Google" id="ProtNLM"/>
    </source>
</evidence>
<keyword evidence="2" id="KW-1185">Reference proteome</keyword>